<evidence type="ECO:0000259" key="3">
    <source>
        <dbReference type="PROSITE" id="PS50943"/>
    </source>
</evidence>
<accession>A0A9Q9IC26</accession>
<evidence type="ECO:0000313" key="5">
    <source>
        <dbReference type="Proteomes" id="UP001058003"/>
    </source>
</evidence>
<dbReference type="KEGG" id="daur:Daura_31370"/>
<feature type="region of interest" description="Disordered" evidence="2">
    <location>
        <begin position="29"/>
        <end position="48"/>
    </location>
</feature>
<dbReference type="SMART" id="SM00530">
    <property type="entry name" value="HTH_XRE"/>
    <property type="match status" value="1"/>
</dbReference>
<dbReference type="InterPro" id="IPR027417">
    <property type="entry name" value="P-loop_NTPase"/>
</dbReference>
<dbReference type="AlphaFoldDB" id="A0A9Q9IC26"/>
<dbReference type="RefSeq" id="WP_052388387.1">
    <property type="nucleotide sequence ID" value="NZ_CP073767.1"/>
</dbReference>
<gene>
    <name evidence="4" type="ORF">Daura_31370</name>
</gene>
<proteinExistence type="predicted"/>
<sequence length="846" mass="90521">MSDEFAMLLRRHRLHCQLTQEELAERAGISARSVGEMERGRGRSPRPRTVDQLAAALELTATARDEFTAAGRALFWVNRPGRSRTSNPLRLTMPTAAVPRQLPADLPDFVARHDETALICRVLDPDSRNARLVAVSGPAGVGKTALAVHAGHRLAARFPDGQVYAALRGPTGRPVDPAEVLAQLLRALGADSSALPAGAGARAGLLRSWLADRRVLIVLDDADGHRQVEPFMPTDSTAVLVTSRLPLTGLSGVTAVDLRPLPTAAGVDLLCRVAGTQRVRSEPAAACELVTICGGLPLAVRIAAARLAARPHWTVTTLSERLADERHRLDELRHGDLAVRPGLQLAYEGLSPAAATAFALLGALDVPTFPGWAVAALLGTAPDAGAAALDELLDARLLDDLGPDQAGQRRYGFHQITRLYARERRALEVDPQQWSAALERAALGWLALARHAQDRLRCERFHLDDRSHPAVVPDPAARAAAGRAVEWFEAERAALAAIVSGCAEAGLAAAAHGIAGTSADFYELRGYYDDWHRAVRAALDCCRRTGDRRRESAMLRGLGACLVELNDPDEALSTLRDARTLAEALGDRAGAAMVGKDIGFVLSLTGRLAEAETELRAAVEDLDQVGRRQTKAMALTSLGFVLRQQGATGEAVRTIQAARDIARSCRDPFTEAYCARGLAGALLADGRTRQAQRAAGEAAELFARIGDPIGAAQSLRVLGESLAQEPDRAAEAEEALDAAATMFRDRRNSWGLALTELTLGEIGVRRGADDAVERLERTLRYWTEEQVPALQARTLVALAGAAERAADPSARQLLMDAYRLYEKLGMPAAAELADRLARPGEDATAG</sequence>
<dbReference type="InterPro" id="IPR049945">
    <property type="entry name" value="AAA_22"/>
</dbReference>
<dbReference type="Pfam" id="PF13560">
    <property type="entry name" value="HTH_31"/>
    <property type="match status" value="1"/>
</dbReference>
<dbReference type="GO" id="GO:0003677">
    <property type="term" value="F:DNA binding"/>
    <property type="evidence" value="ECO:0007669"/>
    <property type="project" value="InterPro"/>
</dbReference>
<dbReference type="Gene3D" id="3.40.50.300">
    <property type="entry name" value="P-loop containing nucleotide triphosphate hydrolases"/>
    <property type="match status" value="1"/>
</dbReference>
<dbReference type="CDD" id="cd00093">
    <property type="entry name" value="HTH_XRE"/>
    <property type="match status" value="1"/>
</dbReference>
<dbReference type="Gene3D" id="1.25.40.10">
    <property type="entry name" value="Tetratricopeptide repeat domain"/>
    <property type="match status" value="2"/>
</dbReference>
<keyword evidence="5" id="KW-1185">Reference proteome</keyword>
<keyword evidence="1" id="KW-0175">Coiled coil</keyword>
<name>A0A9Q9IC26_9ACTN</name>
<evidence type="ECO:0000256" key="2">
    <source>
        <dbReference type="SAM" id="MobiDB-lite"/>
    </source>
</evidence>
<evidence type="ECO:0000313" key="4">
    <source>
        <dbReference type="EMBL" id="UWZ51247.1"/>
    </source>
</evidence>
<feature type="domain" description="HTH cro/C1-type" evidence="3">
    <location>
        <begin position="9"/>
        <end position="64"/>
    </location>
</feature>
<dbReference type="PANTHER" id="PTHR47691:SF3">
    <property type="entry name" value="HTH-TYPE TRANSCRIPTIONAL REGULATOR RV0890C-RELATED"/>
    <property type="match status" value="1"/>
</dbReference>
<dbReference type="SUPFAM" id="SSF48452">
    <property type="entry name" value="TPR-like"/>
    <property type="match status" value="2"/>
</dbReference>
<dbReference type="InterPro" id="IPR001387">
    <property type="entry name" value="Cro/C1-type_HTH"/>
</dbReference>
<dbReference type="GO" id="GO:0043531">
    <property type="term" value="F:ADP binding"/>
    <property type="evidence" value="ECO:0007669"/>
    <property type="project" value="InterPro"/>
</dbReference>
<reference evidence="4" key="1">
    <citation type="submission" date="2021-04" db="EMBL/GenBank/DDBJ databases">
        <title>Dactylosporangium aurantiacum NRRL B-8018 full assembly.</title>
        <authorList>
            <person name="Hartkoorn R.C."/>
            <person name="Beaudoing E."/>
            <person name="Hot D."/>
        </authorList>
    </citation>
    <scope>NUCLEOTIDE SEQUENCE</scope>
    <source>
        <strain evidence="4">NRRL B-8018</strain>
    </source>
</reference>
<dbReference type="Proteomes" id="UP001058003">
    <property type="component" value="Chromosome"/>
</dbReference>
<dbReference type="SUPFAM" id="SSF47413">
    <property type="entry name" value="lambda repressor-like DNA-binding domains"/>
    <property type="match status" value="1"/>
</dbReference>
<dbReference type="PROSITE" id="PS50943">
    <property type="entry name" value="HTH_CROC1"/>
    <property type="match status" value="1"/>
</dbReference>
<organism evidence="4 5">
    <name type="scientific">Dactylosporangium aurantiacum</name>
    <dbReference type="NCBI Taxonomy" id="35754"/>
    <lineage>
        <taxon>Bacteria</taxon>
        <taxon>Bacillati</taxon>
        <taxon>Actinomycetota</taxon>
        <taxon>Actinomycetes</taxon>
        <taxon>Micromonosporales</taxon>
        <taxon>Micromonosporaceae</taxon>
        <taxon>Dactylosporangium</taxon>
    </lineage>
</organism>
<dbReference type="EMBL" id="CP073767">
    <property type="protein sequence ID" value="UWZ51247.1"/>
    <property type="molecule type" value="Genomic_DNA"/>
</dbReference>
<protein>
    <submittedName>
        <fullName evidence="4">Helix-turn-helix domain-containing protein</fullName>
    </submittedName>
</protein>
<dbReference type="Gene3D" id="1.10.260.40">
    <property type="entry name" value="lambda repressor-like DNA-binding domains"/>
    <property type="match status" value="1"/>
</dbReference>
<dbReference type="SUPFAM" id="SSF52540">
    <property type="entry name" value="P-loop containing nucleoside triphosphate hydrolases"/>
    <property type="match status" value="1"/>
</dbReference>
<dbReference type="InterPro" id="IPR010982">
    <property type="entry name" value="Lambda_DNA-bd_dom_sf"/>
</dbReference>
<dbReference type="InterPro" id="IPR011990">
    <property type="entry name" value="TPR-like_helical_dom_sf"/>
</dbReference>
<dbReference type="Pfam" id="PF13401">
    <property type="entry name" value="AAA_22"/>
    <property type="match status" value="1"/>
</dbReference>
<dbReference type="PRINTS" id="PR00364">
    <property type="entry name" value="DISEASERSIST"/>
</dbReference>
<evidence type="ECO:0000256" key="1">
    <source>
        <dbReference type="SAM" id="Coils"/>
    </source>
</evidence>
<dbReference type="PANTHER" id="PTHR47691">
    <property type="entry name" value="REGULATOR-RELATED"/>
    <property type="match status" value="1"/>
</dbReference>
<feature type="coiled-coil region" evidence="1">
    <location>
        <begin position="601"/>
        <end position="628"/>
    </location>
</feature>